<dbReference type="Proteomes" id="UP000398389">
    <property type="component" value="Unassembled WGS sequence"/>
</dbReference>
<keyword evidence="1" id="KW-1133">Transmembrane helix</keyword>
<keyword evidence="3" id="KW-1185">Reference proteome</keyword>
<keyword evidence="1" id="KW-0812">Transmembrane</keyword>
<sequence>MISRSLRRAPAAISRGAGLRMKTLLGSVESRPQLMNAFPKLPISSLEQTRGFKIPQIEVSSPRGIRLLRMSRKVGLGLALFYVVGSASVLFLYFQETSKSDGVQKIPGDWPFNVKTLVREGVNSEMDNKFDHALKCYKLAIEELTTIKQEDGTRTPVEDLSDKSQDWLGGYSDLLIRYARIEELYDNSEKAKAALLASENIPWGMTELKSVASIQLGKYALAEKDPKAESYFVNAVKVVATPRMKAYFAEGPNQDLHKAILISDPALEVSSKLVNQNDGKPTGEGITSQLYNASIELGKFYAATGNYPRALEVFLSTLRSIRRKREPEGRSRERIPDPDCFEARTMSYLSEVLWAADKSKREDAVTWAEGAFSEAHPLSNTTVECGLCATMVLENLAKMYASLALPEEVENCKKRLDEVHTPMTNVNEEWSVADLFSLKEQR</sequence>
<dbReference type="Gene3D" id="1.25.40.10">
    <property type="entry name" value="Tetratricopeptide repeat domain"/>
    <property type="match status" value="1"/>
</dbReference>
<dbReference type="AlphaFoldDB" id="A0A5E8BII0"/>
<dbReference type="RefSeq" id="XP_031853560.1">
    <property type="nucleotide sequence ID" value="XM_031997669.1"/>
</dbReference>
<dbReference type="OrthoDB" id="5408102at2759"/>
<proteinExistence type="predicted"/>
<reference evidence="2 3" key="1">
    <citation type="submission" date="2019-09" db="EMBL/GenBank/DDBJ databases">
        <authorList>
            <person name="Brejova B."/>
        </authorList>
    </citation>
    <scope>NUCLEOTIDE SEQUENCE [LARGE SCALE GENOMIC DNA]</scope>
</reference>
<protein>
    <submittedName>
        <fullName evidence="2">Uncharacterized protein</fullName>
    </submittedName>
</protein>
<organism evidence="2 3">
    <name type="scientific">Magnusiomyces paraingens</name>
    <dbReference type="NCBI Taxonomy" id="2606893"/>
    <lineage>
        <taxon>Eukaryota</taxon>
        <taxon>Fungi</taxon>
        <taxon>Dikarya</taxon>
        <taxon>Ascomycota</taxon>
        <taxon>Saccharomycotina</taxon>
        <taxon>Dipodascomycetes</taxon>
        <taxon>Dipodascales</taxon>
        <taxon>Dipodascaceae</taxon>
        <taxon>Magnusiomyces</taxon>
    </lineage>
</organism>
<name>A0A5E8BII0_9ASCO</name>
<gene>
    <name evidence="2" type="ORF">SAPINGB_P002951</name>
</gene>
<feature type="transmembrane region" description="Helical" evidence="1">
    <location>
        <begin position="74"/>
        <end position="94"/>
    </location>
</feature>
<evidence type="ECO:0000313" key="2">
    <source>
        <dbReference type="EMBL" id="VVT51001.1"/>
    </source>
</evidence>
<dbReference type="InterPro" id="IPR011990">
    <property type="entry name" value="TPR-like_helical_dom_sf"/>
</dbReference>
<keyword evidence="1" id="KW-0472">Membrane</keyword>
<dbReference type="GeneID" id="43581769"/>
<evidence type="ECO:0000256" key="1">
    <source>
        <dbReference type="SAM" id="Phobius"/>
    </source>
</evidence>
<accession>A0A5E8BII0</accession>
<dbReference type="EMBL" id="CABVLU010000002">
    <property type="protein sequence ID" value="VVT51001.1"/>
    <property type="molecule type" value="Genomic_DNA"/>
</dbReference>
<evidence type="ECO:0000313" key="3">
    <source>
        <dbReference type="Proteomes" id="UP000398389"/>
    </source>
</evidence>